<evidence type="ECO:0000256" key="1">
    <source>
        <dbReference type="SAM" id="MobiDB-lite"/>
    </source>
</evidence>
<feature type="compositionally biased region" description="Polar residues" evidence="1">
    <location>
        <begin position="1"/>
        <end position="12"/>
    </location>
</feature>
<reference evidence="2 3" key="1">
    <citation type="journal article" date="2016" name="Nat. Commun.">
        <title>Thousands of microbial genomes shed light on interconnected biogeochemical processes in an aquifer system.</title>
        <authorList>
            <person name="Anantharaman K."/>
            <person name="Brown C.T."/>
            <person name="Hug L.A."/>
            <person name="Sharon I."/>
            <person name="Castelle C.J."/>
            <person name="Probst A.J."/>
            <person name="Thomas B.C."/>
            <person name="Singh A."/>
            <person name="Wilkins M.J."/>
            <person name="Karaoz U."/>
            <person name="Brodie E.L."/>
            <person name="Williams K.H."/>
            <person name="Hubbard S.S."/>
            <person name="Banfield J.F."/>
        </authorList>
    </citation>
    <scope>NUCLEOTIDE SEQUENCE [LARGE SCALE GENOMIC DNA]</scope>
</reference>
<gene>
    <name evidence="2" type="ORF">A2627_04310</name>
</gene>
<accession>A0A1F7YEA2</accession>
<organism evidence="2 3">
    <name type="scientific">Candidatus Woesebacteria bacterium RIFCSPHIGHO2_01_FULL_39_28</name>
    <dbReference type="NCBI Taxonomy" id="1802496"/>
    <lineage>
        <taxon>Bacteria</taxon>
        <taxon>Candidatus Woeseibacteriota</taxon>
    </lineage>
</organism>
<name>A0A1F7YEA2_9BACT</name>
<sequence length="102" mass="10077">MNPNDPTNTSAPVGTAPYEPVVPGSQSPVSQPAMGQPSNLTTPMPTASTSIPEPVVSSDMPLSEPTMPATGVPTGVVAPTEPEDESGGMPNVGGVPPVSTGI</sequence>
<dbReference type="Proteomes" id="UP000178851">
    <property type="component" value="Unassembled WGS sequence"/>
</dbReference>
<comment type="caution">
    <text evidence="2">The sequence shown here is derived from an EMBL/GenBank/DDBJ whole genome shotgun (WGS) entry which is preliminary data.</text>
</comment>
<feature type="compositionally biased region" description="Low complexity" evidence="1">
    <location>
        <begin position="87"/>
        <end position="102"/>
    </location>
</feature>
<feature type="compositionally biased region" description="Polar residues" evidence="1">
    <location>
        <begin position="36"/>
        <end position="51"/>
    </location>
</feature>
<evidence type="ECO:0000313" key="3">
    <source>
        <dbReference type="Proteomes" id="UP000178851"/>
    </source>
</evidence>
<evidence type="ECO:0000313" key="2">
    <source>
        <dbReference type="EMBL" id="OGM25636.1"/>
    </source>
</evidence>
<feature type="region of interest" description="Disordered" evidence="1">
    <location>
        <begin position="1"/>
        <end position="102"/>
    </location>
</feature>
<protein>
    <submittedName>
        <fullName evidence="2">Uncharacterized protein</fullName>
    </submittedName>
</protein>
<dbReference type="EMBL" id="MGGI01000021">
    <property type="protein sequence ID" value="OGM25636.1"/>
    <property type="molecule type" value="Genomic_DNA"/>
</dbReference>
<proteinExistence type="predicted"/>
<dbReference type="AlphaFoldDB" id="A0A1F7YEA2"/>